<sequence length="102" mass="11335">MVDDRVVRILRRTGAAEVIDALLTGPACLSRLRRTVPRRTLERSVRALAAEGALVRADAGSWDTGLRADTELRLTASGLAVAAVLSDWDVWVRVYEDYLRDR</sequence>
<evidence type="ECO:0000313" key="2">
    <source>
        <dbReference type="Proteomes" id="UP000526734"/>
    </source>
</evidence>
<dbReference type="Proteomes" id="UP000526734">
    <property type="component" value="Unassembled WGS sequence"/>
</dbReference>
<proteinExistence type="predicted"/>
<dbReference type="InterPro" id="IPR036388">
    <property type="entry name" value="WH-like_DNA-bd_sf"/>
</dbReference>
<name>A0A7W3Z915_9PSEU</name>
<keyword evidence="2" id="KW-1185">Reference proteome</keyword>
<comment type="caution">
    <text evidence="1">The sequence shown here is derived from an EMBL/GenBank/DDBJ whole genome shotgun (WGS) entry which is preliminary data.</text>
</comment>
<dbReference type="EMBL" id="JACGZW010000001">
    <property type="protein sequence ID" value="MBB1152249.1"/>
    <property type="molecule type" value="Genomic_DNA"/>
</dbReference>
<accession>A0A7W3Z915</accession>
<dbReference type="AlphaFoldDB" id="A0A7W3Z915"/>
<dbReference type="Gene3D" id="1.10.10.10">
    <property type="entry name" value="Winged helix-like DNA-binding domain superfamily/Winged helix DNA-binding domain"/>
    <property type="match status" value="1"/>
</dbReference>
<gene>
    <name evidence="1" type="ORF">H4281_03820</name>
</gene>
<reference evidence="1 2" key="1">
    <citation type="submission" date="2020-08" db="EMBL/GenBank/DDBJ databases">
        <title>Amycolatopsis sp. nov. DR6-1 isolated from Dendrobium heterocarpum.</title>
        <authorList>
            <person name="Tedsree N."/>
            <person name="Kuncharoen N."/>
            <person name="Likhitwitayawuid K."/>
            <person name="Tanasupawat S."/>
        </authorList>
    </citation>
    <scope>NUCLEOTIDE SEQUENCE [LARGE SCALE GENOMIC DNA]</scope>
    <source>
        <strain evidence="1 2">DR6-1</strain>
    </source>
</reference>
<organism evidence="1 2">
    <name type="scientific">Amycolatopsis dendrobii</name>
    <dbReference type="NCBI Taxonomy" id="2760662"/>
    <lineage>
        <taxon>Bacteria</taxon>
        <taxon>Bacillati</taxon>
        <taxon>Actinomycetota</taxon>
        <taxon>Actinomycetes</taxon>
        <taxon>Pseudonocardiales</taxon>
        <taxon>Pseudonocardiaceae</taxon>
        <taxon>Amycolatopsis</taxon>
    </lineage>
</organism>
<evidence type="ECO:0000313" key="1">
    <source>
        <dbReference type="EMBL" id="MBB1152249.1"/>
    </source>
</evidence>
<protein>
    <submittedName>
        <fullName evidence="1">Uncharacterized protein</fullName>
    </submittedName>
</protein>
<dbReference type="RefSeq" id="WP_182889451.1">
    <property type="nucleotide sequence ID" value="NZ_JACGZW010000001.1"/>
</dbReference>